<reference evidence="2" key="1">
    <citation type="journal article" date="2013" name="PLoS ONE">
        <title>Gene expression in gut symbiotic organ of stinkbug affected by extracellular bacterial symbiont.</title>
        <authorList>
            <person name="Futahashi R."/>
            <person name="Tanaka K."/>
            <person name="Tanahashi M."/>
            <person name="Nikoh N."/>
            <person name="Kikuchi Y."/>
            <person name="Lee B.L."/>
            <person name="Fukatsu T."/>
        </authorList>
    </citation>
    <scope>NUCLEOTIDE SEQUENCE</scope>
    <source>
        <tissue evidence="2">Midgut</tissue>
    </source>
</reference>
<feature type="chain" id="PRO_5004372441" evidence="1">
    <location>
        <begin position="21"/>
        <end position="105"/>
    </location>
</feature>
<sequence>MMKLLILVFLLSALVPWSYGIGRYNDKCSKYKYCGTGYRCCDLNFCCQESYFCCFDPPSHGPYCCHQITRKIVNPALKGFNKAAILSCEFTPIETCRALLFVCKI</sequence>
<accession>R4WI72</accession>
<name>R4WI72_RIPPE</name>
<organism evidence="2">
    <name type="scientific">Riptortus pedestris</name>
    <name type="common">Bean bug</name>
    <dbReference type="NCBI Taxonomy" id="329032"/>
    <lineage>
        <taxon>Eukaryota</taxon>
        <taxon>Metazoa</taxon>
        <taxon>Ecdysozoa</taxon>
        <taxon>Arthropoda</taxon>
        <taxon>Hexapoda</taxon>
        <taxon>Insecta</taxon>
        <taxon>Pterygota</taxon>
        <taxon>Neoptera</taxon>
        <taxon>Paraneoptera</taxon>
        <taxon>Hemiptera</taxon>
        <taxon>Heteroptera</taxon>
        <taxon>Panheteroptera</taxon>
        <taxon>Pentatomomorpha</taxon>
        <taxon>Coreoidea</taxon>
        <taxon>Alydidae</taxon>
        <taxon>Riptortus</taxon>
    </lineage>
</organism>
<evidence type="ECO:0000313" key="2">
    <source>
        <dbReference type="EMBL" id="BAN20270.1"/>
    </source>
</evidence>
<evidence type="ECO:0000256" key="1">
    <source>
        <dbReference type="SAM" id="SignalP"/>
    </source>
</evidence>
<dbReference type="EMBL" id="AK417055">
    <property type="protein sequence ID" value="BAN20270.1"/>
    <property type="molecule type" value="mRNA"/>
</dbReference>
<keyword evidence="1" id="KW-0732">Signal</keyword>
<dbReference type="AlphaFoldDB" id="R4WI72"/>
<protein>
    <submittedName>
        <fullName evidence="2">Cysteine rich secreted protein</fullName>
    </submittedName>
</protein>
<feature type="signal peptide" evidence="1">
    <location>
        <begin position="1"/>
        <end position="20"/>
    </location>
</feature>
<proteinExistence type="evidence at transcript level"/>